<dbReference type="EMBL" id="MU865675">
    <property type="protein sequence ID" value="KAK4220655.1"/>
    <property type="molecule type" value="Genomic_DNA"/>
</dbReference>
<dbReference type="AlphaFoldDB" id="A0AAN6YMU7"/>
<feature type="non-terminal residue" evidence="2">
    <location>
        <position position="211"/>
    </location>
</feature>
<comment type="caution">
    <text evidence="2">The sequence shown here is derived from an EMBL/GenBank/DDBJ whole genome shotgun (WGS) entry which is preliminary data.</text>
</comment>
<gene>
    <name evidence="2" type="ORF">QBC38DRAFT_345548</name>
</gene>
<evidence type="ECO:0000313" key="2">
    <source>
        <dbReference type="EMBL" id="KAK4220655.1"/>
    </source>
</evidence>
<evidence type="ECO:0000313" key="3">
    <source>
        <dbReference type="Proteomes" id="UP001301958"/>
    </source>
</evidence>
<keyword evidence="1" id="KW-1133">Transmembrane helix</keyword>
<evidence type="ECO:0000256" key="1">
    <source>
        <dbReference type="SAM" id="Phobius"/>
    </source>
</evidence>
<proteinExistence type="predicted"/>
<dbReference type="Gene3D" id="1.20.58.340">
    <property type="entry name" value="Magnesium transport protein CorA, transmembrane region"/>
    <property type="match status" value="1"/>
</dbReference>
<dbReference type="Proteomes" id="UP001301958">
    <property type="component" value="Unassembled WGS sequence"/>
</dbReference>
<reference evidence="2" key="1">
    <citation type="journal article" date="2023" name="Mol. Phylogenet. Evol.">
        <title>Genome-scale phylogeny and comparative genomics of the fungal order Sordariales.</title>
        <authorList>
            <person name="Hensen N."/>
            <person name="Bonometti L."/>
            <person name="Westerberg I."/>
            <person name="Brannstrom I.O."/>
            <person name="Guillou S."/>
            <person name="Cros-Aarteil S."/>
            <person name="Calhoun S."/>
            <person name="Haridas S."/>
            <person name="Kuo A."/>
            <person name="Mondo S."/>
            <person name="Pangilinan J."/>
            <person name="Riley R."/>
            <person name="LaButti K."/>
            <person name="Andreopoulos B."/>
            <person name="Lipzen A."/>
            <person name="Chen C."/>
            <person name="Yan M."/>
            <person name="Daum C."/>
            <person name="Ng V."/>
            <person name="Clum A."/>
            <person name="Steindorff A."/>
            <person name="Ohm R.A."/>
            <person name="Martin F."/>
            <person name="Silar P."/>
            <person name="Natvig D.O."/>
            <person name="Lalanne C."/>
            <person name="Gautier V."/>
            <person name="Ament-Velasquez S.L."/>
            <person name="Kruys A."/>
            <person name="Hutchinson M.I."/>
            <person name="Powell A.J."/>
            <person name="Barry K."/>
            <person name="Miller A.N."/>
            <person name="Grigoriev I.V."/>
            <person name="Debuchy R."/>
            <person name="Gladieux P."/>
            <person name="Hiltunen Thoren M."/>
            <person name="Johannesson H."/>
        </authorList>
    </citation>
    <scope>NUCLEOTIDE SEQUENCE</scope>
    <source>
        <strain evidence="2">CBS 990.96</strain>
    </source>
</reference>
<protein>
    <submittedName>
        <fullName evidence="2">Uncharacterized protein</fullName>
    </submittedName>
</protein>
<name>A0AAN6YMU7_9PEZI</name>
<sequence length="211" mass="23696">IFRNLEIFVNHSRSAAYLPLVLAVENLNRRERKVRGVLFLIRHIESKTGHGSWGGHEFEIQGDNITQLTADLGSAYNDLSNNIKHLNMVEEIFSHITEIFTKLDVESSTKGRRTKESDKSILAAIQLLKEQATAVREQGTYLETRVRNQSTVLFSFLTHQDSVTNIQIANSSIELADVTRRDGSSMKTVAVLMMGFLPATFVAALFSMQNV</sequence>
<keyword evidence="1" id="KW-0812">Transmembrane</keyword>
<reference evidence="2" key="2">
    <citation type="submission" date="2023-05" db="EMBL/GenBank/DDBJ databases">
        <authorList>
            <consortium name="Lawrence Berkeley National Laboratory"/>
            <person name="Steindorff A."/>
            <person name="Hensen N."/>
            <person name="Bonometti L."/>
            <person name="Westerberg I."/>
            <person name="Brannstrom I.O."/>
            <person name="Guillou S."/>
            <person name="Cros-Aarteil S."/>
            <person name="Calhoun S."/>
            <person name="Haridas S."/>
            <person name="Kuo A."/>
            <person name="Mondo S."/>
            <person name="Pangilinan J."/>
            <person name="Riley R."/>
            <person name="Labutti K."/>
            <person name="Andreopoulos B."/>
            <person name="Lipzen A."/>
            <person name="Chen C."/>
            <person name="Yanf M."/>
            <person name="Daum C."/>
            <person name="Ng V."/>
            <person name="Clum A."/>
            <person name="Ohm R."/>
            <person name="Martin F."/>
            <person name="Silar P."/>
            <person name="Natvig D."/>
            <person name="Lalanne C."/>
            <person name="Gautier V."/>
            <person name="Ament-Velasquez S.L."/>
            <person name="Kruys A."/>
            <person name="Hutchinson M.I."/>
            <person name="Powell A.J."/>
            <person name="Barry K."/>
            <person name="Miller A.N."/>
            <person name="Grigoriev I.V."/>
            <person name="Debuchy R."/>
            <person name="Gladieux P."/>
            <person name="Thoren M.H."/>
            <person name="Johannesson H."/>
        </authorList>
    </citation>
    <scope>NUCLEOTIDE SEQUENCE</scope>
    <source>
        <strain evidence="2">CBS 990.96</strain>
    </source>
</reference>
<feature type="non-terminal residue" evidence="2">
    <location>
        <position position="1"/>
    </location>
</feature>
<keyword evidence="1" id="KW-0472">Membrane</keyword>
<keyword evidence="3" id="KW-1185">Reference proteome</keyword>
<organism evidence="2 3">
    <name type="scientific">Podospora fimiseda</name>
    <dbReference type="NCBI Taxonomy" id="252190"/>
    <lineage>
        <taxon>Eukaryota</taxon>
        <taxon>Fungi</taxon>
        <taxon>Dikarya</taxon>
        <taxon>Ascomycota</taxon>
        <taxon>Pezizomycotina</taxon>
        <taxon>Sordariomycetes</taxon>
        <taxon>Sordariomycetidae</taxon>
        <taxon>Sordariales</taxon>
        <taxon>Podosporaceae</taxon>
        <taxon>Podospora</taxon>
    </lineage>
</organism>
<accession>A0AAN6YMU7</accession>
<feature type="transmembrane region" description="Helical" evidence="1">
    <location>
        <begin position="189"/>
        <end position="208"/>
    </location>
</feature>